<dbReference type="AlphaFoldDB" id="E6QXH4"/>
<comment type="caution">
    <text evidence="2">The sequence shown here is derived from an EMBL/GenBank/DDBJ whole genome shotgun (WGS) entry which is preliminary data.</text>
</comment>
<dbReference type="InterPro" id="IPR018247">
    <property type="entry name" value="EF_Hand_1_Ca_BS"/>
</dbReference>
<accession>E6QXH4</accession>
<dbReference type="Gene3D" id="1.10.3130.20">
    <property type="entry name" value="Phycobilisome linker domain"/>
    <property type="match status" value="1"/>
</dbReference>
<proteinExistence type="predicted"/>
<dbReference type="EMBL" id="CABR01000179">
    <property type="protein sequence ID" value="CBI11948.1"/>
    <property type="molecule type" value="Genomic_DNA"/>
</dbReference>
<protein>
    <recommendedName>
        <fullName evidence="1">DUF4214 domain-containing protein</fullName>
    </recommendedName>
</protein>
<organism evidence="2">
    <name type="scientific">mine drainage metagenome</name>
    <dbReference type="NCBI Taxonomy" id="410659"/>
    <lineage>
        <taxon>unclassified sequences</taxon>
        <taxon>metagenomes</taxon>
        <taxon>ecological metagenomes</taxon>
    </lineage>
</organism>
<dbReference type="PROSITE" id="PS00018">
    <property type="entry name" value="EF_HAND_1"/>
    <property type="match status" value="1"/>
</dbReference>
<feature type="domain" description="DUF4214" evidence="1">
    <location>
        <begin position="111"/>
        <end position="163"/>
    </location>
</feature>
<sequence length="439" mass="44498">MDGTGHVLITDTTSNTTVNDKGISYILFDGGAINAAGSYSSAYFINNSATSQVAELYNAAFHRQPDLPGLEYWESAHQNGASMLSIAQGFVSSAEFLNKFPAAAAAPDGGGPHDQAFLTTLYQNVLGRAPDPSGFAYWTNDLASGDSRANVLLQFAVSTENVADTSASTSSGGWLINTGTGGYADQSVLLAATTVLSQGVTNNYINLVLVDPTTLTAPIQIANTQMLPVGGSAFGSGESIVTSDAAMTIVLSSSINIATLNGSGETVHSAVGGNSVISFAGNGDTIFLSGSGSQLIEQIQGGAVNGSMVYGFAGGDAISFGAQNALPVQILAPTVATPLAGATLAFSSINYVINLGMVASGSAADVAAAANSVYKVADVSGEALVLMAQNSAGNTVLYDWQAPGGADVNHNHHVDAGELAPVITLLGVQTASIQPAMFH</sequence>
<dbReference type="InterPro" id="IPR025282">
    <property type="entry name" value="DUF4214"/>
</dbReference>
<reference evidence="2" key="1">
    <citation type="submission" date="2009-10" db="EMBL/GenBank/DDBJ databases">
        <title>Diversity of trophic interactions inside an arsenic-rich microbial ecosystem.</title>
        <authorList>
            <person name="Bertin P.N."/>
            <person name="Heinrich-Salmeron A."/>
            <person name="Pelletier E."/>
            <person name="Goulhen-Chollet F."/>
            <person name="Arsene-Ploetze F."/>
            <person name="Gallien S."/>
            <person name="Calteau A."/>
            <person name="Vallenet D."/>
            <person name="Casiot C."/>
            <person name="Chane-Woon-Ming B."/>
            <person name="Giloteaux L."/>
            <person name="Barakat M."/>
            <person name="Bonnefoy V."/>
            <person name="Bruneel O."/>
            <person name="Chandler M."/>
            <person name="Cleiss J."/>
            <person name="Duran R."/>
            <person name="Elbaz-Poulichet F."/>
            <person name="Fonknechten N."/>
            <person name="Lauga B."/>
            <person name="Mornico D."/>
            <person name="Ortet P."/>
            <person name="Schaeffer C."/>
            <person name="Siguier P."/>
            <person name="Alexander Thil Smith A."/>
            <person name="Van Dorsselaer A."/>
            <person name="Weissenbach J."/>
            <person name="Medigue C."/>
            <person name="Le Paslier D."/>
        </authorList>
    </citation>
    <scope>NUCLEOTIDE SEQUENCE</scope>
</reference>
<evidence type="ECO:0000313" key="2">
    <source>
        <dbReference type="EMBL" id="CBI11948.1"/>
    </source>
</evidence>
<gene>
    <name evidence="2" type="ORF">CARN7_2800</name>
</gene>
<name>E6QXH4_9ZZZZ</name>
<dbReference type="InterPro" id="IPR038255">
    <property type="entry name" value="PBS_linker_sf"/>
</dbReference>
<dbReference type="Pfam" id="PF13946">
    <property type="entry name" value="DUF4214"/>
    <property type="match status" value="2"/>
</dbReference>
<evidence type="ECO:0000259" key="1">
    <source>
        <dbReference type="Pfam" id="PF13946"/>
    </source>
</evidence>
<feature type="domain" description="DUF4214" evidence="1">
    <location>
        <begin position="39"/>
        <end position="100"/>
    </location>
</feature>